<keyword evidence="4" id="KW-0406">Ion transport</keyword>
<dbReference type="GO" id="GO:0030288">
    <property type="term" value="C:outer membrane-bounded periplasmic space"/>
    <property type="evidence" value="ECO:0007669"/>
    <property type="project" value="TreeGrafter"/>
</dbReference>
<evidence type="ECO:0000313" key="10">
    <source>
        <dbReference type="Proteomes" id="UP000594059"/>
    </source>
</evidence>
<dbReference type="SUPFAM" id="SSF111369">
    <property type="entry name" value="HlyD-like secretion proteins"/>
    <property type="match status" value="1"/>
</dbReference>
<feature type="domain" description="CusB-like beta-barrel" evidence="7">
    <location>
        <begin position="258"/>
        <end position="334"/>
    </location>
</feature>
<evidence type="ECO:0000256" key="4">
    <source>
        <dbReference type="ARBA" id="ARBA00023065"/>
    </source>
</evidence>
<evidence type="ECO:0000259" key="7">
    <source>
        <dbReference type="Pfam" id="PF25954"/>
    </source>
</evidence>
<dbReference type="InterPro" id="IPR006143">
    <property type="entry name" value="RND_pump_MFP"/>
</dbReference>
<keyword evidence="2" id="KW-0813">Transport</keyword>
<feature type="compositionally biased region" description="Basic and acidic residues" evidence="5">
    <location>
        <begin position="475"/>
        <end position="485"/>
    </location>
</feature>
<dbReference type="Proteomes" id="UP000594059">
    <property type="component" value="Chromosome"/>
</dbReference>
<dbReference type="InterPro" id="IPR058649">
    <property type="entry name" value="CzcB_C"/>
</dbReference>
<comment type="similarity">
    <text evidence="1">Belongs to the membrane fusion protein (MFP) (TC 8.A.1) family.</text>
</comment>
<feature type="region of interest" description="Disordered" evidence="5">
    <location>
        <begin position="417"/>
        <end position="485"/>
    </location>
</feature>
<evidence type="ECO:0000259" key="6">
    <source>
        <dbReference type="Pfam" id="PF25919"/>
    </source>
</evidence>
<accession>A0A7S6ZR82</accession>
<dbReference type="NCBIfam" id="TIGR01730">
    <property type="entry name" value="RND_mfp"/>
    <property type="match status" value="1"/>
</dbReference>
<reference evidence="9 10" key="1">
    <citation type="submission" date="2020-10" db="EMBL/GenBank/DDBJ databases">
        <title>complete genome sequencing of Lysobacter sp. H21R20.</title>
        <authorList>
            <person name="Bae J.-W."/>
            <person name="Lee S.-Y."/>
        </authorList>
    </citation>
    <scope>NUCLEOTIDE SEQUENCE [LARGE SCALE GENOMIC DNA]</scope>
    <source>
        <strain evidence="9 10">H21R20</strain>
    </source>
</reference>
<dbReference type="KEGG" id="lcic:INQ41_06785"/>
<dbReference type="GO" id="GO:0015679">
    <property type="term" value="P:plasma membrane copper ion transport"/>
    <property type="evidence" value="ECO:0007669"/>
    <property type="project" value="TreeGrafter"/>
</dbReference>
<evidence type="ECO:0000256" key="3">
    <source>
        <dbReference type="ARBA" id="ARBA00022729"/>
    </source>
</evidence>
<evidence type="ECO:0000256" key="1">
    <source>
        <dbReference type="ARBA" id="ARBA00009477"/>
    </source>
</evidence>
<dbReference type="Gene3D" id="2.40.420.20">
    <property type="match status" value="1"/>
</dbReference>
<dbReference type="InterPro" id="IPR058790">
    <property type="entry name" value="BSH_CusB"/>
</dbReference>
<dbReference type="Pfam" id="PF25954">
    <property type="entry name" value="Beta-barrel_RND_2"/>
    <property type="match status" value="1"/>
</dbReference>
<dbReference type="InterPro" id="IPR058792">
    <property type="entry name" value="Beta-barrel_RND_2"/>
</dbReference>
<feature type="domain" description="CzcB-like C-terminal circularly permuted SH3-like" evidence="8">
    <location>
        <begin position="341"/>
        <end position="401"/>
    </location>
</feature>
<protein>
    <submittedName>
        <fullName evidence="9">Efflux RND transporter periplasmic adaptor subunit</fullName>
    </submittedName>
</protein>
<keyword evidence="3" id="KW-0732">Signal</keyword>
<feature type="domain" description="CusB-like barrel-sandwich hybrid" evidence="6">
    <location>
        <begin position="128"/>
        <end position="253"/>
    </location>
</feature>
<name>A0A7S6ZR82_9GAMM</name>
<dbReference type="Gene3D" id="2.40.30.170">
    <property type="match status" value="1"/>
</dbReference>
<dbReference type="Pfam" id="PF25975">
    <property type="entry name" value="CzcB_C"/>
    <property type="match status" value="1"/>
</dbReference>
<dbReference type="RefSeq" id="WP_084105845.1">
    <property type="nucleotide sequence ID" value="NZ_CP063656.1"/>
</dbReference>
<keyword evidence="10" id="KW-1185">Reference proteome</keyword>
<dbReference type="FunFam" id="2.40.30.170:FF:000010">
    <property type="entry name" value="Efflux RND transporter periplasmic adaptor subunit"/>
    <property type="match status" value="1"/>
</dbReference>
<dbReference type="GO" id="GO:0060003">
    <property type="term" value="P:copper ion export"/>
    <property type="evidence" value="ECO:0007669"/>
    <property type="project" value="TreeGrafter"/>
</dbReference>
<dbReference type="GO" id="GO:0022857">
    <property type="term" value="F:transmembrane transporter activity"/>
    <property type="evidence" value="ECO:0007669"/>
    <property type="project" value="InterPro"/>
</dbReference>
<evidence type="ECO:0000256" key="5">
    <source>
        <dbReference type="SAM" id="MobiDB-lite"/>
    </source>
</evidence>
<dbReference type="FunFam" id="2.40.420.20:FF:000003">
    <property type="entry name" value="Cation efflux system protein cusB"/>
    <property type="match status" value="1"/>
</dbReference>
<gene>
    <name evidence="9" type="ORF">INQ41_06785</name>
</gene>
<dbReference type="PANTHER" id="PTHR30097:SF15">
    <property type="entry name" value="CATION EFFLUX SYSTEM PROTEIN CUSB"/>
    <property type="match status" value="1"/>
</dbReference>
<dbReference type="PANTHER" id="PTHR30097">
    <property type="entry name" value="CATION EFFLUX SYSTEM PROTEIN CUSB"/>
    <property type="match status" value="1"/>
</dbReference>
<sequence length="485" mass="51373">MKTSHWLVGLVVVLLALAAGWWSGRHFRSETPSQPTASQAEKPRKILYYRNPMGLPDTSPVPKKDSMGMDYVPVYEGGEAPAAPGTVVLSPEKVQKLGVRTEAARVQALSPSIRASATVQVDETRQYVIAPKFEGWVEQLQANQTGMSVQQGQPLLSVYSPELLAAQNEYRVADAAARKLAAGDAASAATMTRLRDAARQRLKNWGINDAQLATIGHGKIGSLVIHSPANAVLVEKPIVQGDRFAAGDTILRLADLSTVWLIATVPATSAGLVSVGQQAHFQSPSLPGRSFEGRVGFIQPIIDPQTRTLAVRVELPNPDGSLRPGLFGDVILSQNPSREALTVARSAVLDSGVRQLVLVQVAEGRFEPRAVVLGERSGDRAEVLEGLHDGERVVVSANFLIDAESNLQAALEALTSSHDHDAGDTGSDASDARPTESATPPDPQHETPSASESDHGSHVGTAASGLTPAPAPDADASHDSHAMEH</sequence>
<dbReference type="AlphaFoldDB" id="A0A7S6ZR82"/>
<evidence type="ECO:0000259" key="8">
    <source>
        <dbReference type="Pfam" id="PF25975"/>
    </source>
</evidence>
<evidence type="ECO:0000313" key="9">
    <source>
        <dbReference type="EMBL" id="QOW18440.1"/>
    </source>
</evidence>
<dbReference type="InterPro" id="IPR051909">
    <property type="entry name" value="MFP_Cation_Efflux"/>
</dbReference>
<dbReference type="EMBL" id="CP063656">
    <property type="protein sequence ID" value="QOW18440.1"/>
    <property type="molecule type" value="Genomic_DNA"/>
</dbReference>
<dbReference type="Pfam" id="PF25919">
    <property type="entry name" value="BSH_CusB"/>
    <property type="match status" value="1"/>
</dbReference>
<proteinExistence type="inferred from homology"/>
<dbReference type="GO" id="GO:0016020">
    <property type="term" value="C:membrane"/>
    <property type="evidence" value="ECO:0007669"/>
    <property type="project" value="InterPro"/>
</dbReference>
<organism evidence="9 10">
    <name type="scientific">Novilysobacter ciconiae</name>
    <dbReference type="NCBI Taxonomy" id="2781022"/>
    <lineage>
        <taxon>Bacteria</taxon>
        <taxon>Pseudomonadati</taxon>
        <taxon>Pseudomonadota</taxon>
        <taxon>Gammaproteobacteria</taxon>
        <taxon>Lysobacterales</taxon>
        <taxon>Lysobacteraceae</taxon>
        <taxon>Novilysobacter</taxon>
    </lineage>
</organism>
<evidence type="ECO:0000256" key="2">
    <source>
        <dbReference type="ARBA" id="ARBA00022448"/>
    </source>
</evidence>
<dbReference type="GO" id="GO:0046914">
    <property type="term" value="F:transition metal ion binding"/>
    <property type="evidence" value="ECO:0007669"/>
    <property type="project" value="TreeGrafter"/>
</dbReference>